<evidence type="ECO:0000259" key="10">
    <source>
        <dbReference type="Pfam" id="PF02706"/>
    </source>
</evidence>
<evidence type="ECO:0000256" key="2">
    <source>
        <dbReference type="ARBA" id="ARBA00006683"/>
    </source>
</evidence>
<gene>
    <name evidence="11" type="ORF">FO441_01265</name>
</gene>
<keyword evidence="6 9" id="KW-1133">Transmembrane helix</keyword>
<feature type="transmembrane region" description="Helical" evidence="9">
    <location>
        <begin position="18"/>
        <end position="40"/>
    </location>
</feature>
<dbReference type="InterPro" id="IPR003856">
    <property type="entry name" value="LPS_length_determ_N"/>
</dbReference>
<evidence type="ECO:0000256" key="9">
    <source>
        <dbReference type="SAM" id="Phobius"/>
    </source>
</evidence>
<evidence type="ECO:0000256" key="6">
    <source>
        <dbReference type="ARBA" id="ARBA00022989"/>
    </source>
</evidence>
<evidence type="ECO:0000256" key="1">
    <source>
        <dbReference type="ARBA" id="ARBA00004651"/>
    </source>
</evidence>
<evidence type="ECO:0000313" key="12">
    <source>
        <dbReference type="Proteomes" id="UP000315103"/>
    </source>
</evidence>
<accession>A0A558AXF1</accession>
<dbReference type="GO" id="GO:0000271">
    <property type="term" value="P:polysaccharide biosynthetic process"/>
    <property type="evidence" value="ECO:0007669"/>
    <property type="project" value="UniProtKB-KW"/>
</dbReference>
<evidence type="ECO:0000256" key="4">
    <source>
        <dbReference type="ARBA" id="ARBA00022692"/>
    </source>
</evidence>
<keyword evidence="3" id="KW-1003">Cell membrane</keyword>
<keyword evidence="4 9" id="KW-0812">Transmembrane</keyword>
<sequence length="224" mass="24837">MEESVNVEKVLDIMKRNVLSIISSMLLVGVLATLITYFVMTPKYEAETQMLVSSPGDSVIVDFENIETNLQLIHTYRDIMLSKTILEDVITNLELSQTVEELSKQINVTNQDQSQVLSIVVTDESPEEAERISNEVAVVFKERIVEIMYVDNLSIYAPADVPANAEPVSPQPLINIAIGLVAGLILGLIWAFSKAYFDKSVKNEIDVYNVLGLPVVGSIAKFED</sequence>
<reference evidence="11 12" key="1">
    <citation type="submission" date="2019-07" db="EMBL/GenBank/DDBJ databases">
        <title>Salinicoccus cyprini sp. nov., isolated from gastro-intestinal tract of mirror carp, Cyprinus carpio var. specularis, collected from Gobind Sagar Reservoir, Himachal Pradesh, India.</title>
        <authorList>
            <person name="Talwar C."/>
            <person name="Singh A.K."/>
            <person name="Lal R."/>
            <person name="Negi R.K."/>
        </authorList>
    </citation>
    <scope>NUCLEOTIDE SEQUENCE [LARGE SCALE GENOMIC DNA]</scope>
    <source>
        <strain evidence="11 12">CT19</strain>
    </source>
</reference>
<evidence type="ECO:0000256" key="3">
    <source>
        <dbReference type="ARBA" id="ARBA00022475"/>
    </source>
</evidence>
<dbReference type="OrthoDB" id="2360475at2"/>
<dbReference type="RefSeq" id="WP_145284648.1">
    <property type="nucleotide sequence ID" value="NZ_VMSJ01000001.1"/>
</dbReference>
<dbReference type="Proteomes" id="UP000315103">
    <property type="component" value="Unassembled WGS sequence"/>
</dbReference>
<evidence type="ECO:0000313" key="11">
    <source>
        <dbReference type="EMBL" id="TVT28935.1"/>
    </source>
</evidence>
<keyword evidence="5" id="KW-0972">Capsule biogenesis/degradation</keyword>
<dbReference type="AlphaFoldDB" id="A0A558AXF1"/>
<keyword evidence="8" id="KW-0270">Exopolysaccharide synthesis</keyword>
<protein>
    <submittedName>
        <fullName evidence="11">Capsule biosynthesis protein</fullName>
    </submittedName>
</protein>
<keyword evidence="12" id="KW-1185">Reference proteome</keyword>
<dbReference type="PANTHER" id="PTHR32309">
    <property type="entry name" value="TYROSINE-PROTEIN KINASE"/>
    <property type="match status" value="1"/>
</dbReference>
<dbReference type="EMBL" id="VMSJ01000001">
    <property type="protein sequence ID" value="TVT28935.1"/>
    <property type="molecule type" value="Genomic_DNA"/>
</dbReference>
<dbReference type="Pfam" id="PF02706">
    <property type="entry name" value="Wzz"/>
    <property type="match status" value="1"/>
</dbReference>
<feature type="domain" description="Polysaccharide chain length determinant N-terminal" evidence="10">
    <location>
        <begin position="5"/>
        <end position="93"/>
    </location>
</feature>
<dbReference type="InterPro" id="IPR050445">
    <property type="entry name" value="Bact_polysacc_biosynth/exp"/>
</dbReference>
<comment type="subcellular location">
    <subcellularLocation>
        <location evidence="1">Cell membrane</location>
        <topology evidence="1">Multi-pass membrane protein</topology>
    </subcellularLocation>
</comment>
<name>A0A558AXF1_9STAP</name>
<proteinExistence type="inferred from homology"/>
<evidence type="ECO:0000256" key="7">
    <source>
        <dbReference type="ARBA" id="ARBA00023136"/>
    </source>
</evidence>
<organism evidence="11 12">
    <name type="scientific">Salinicoccus cyprini</name>
    <dbReference type="NCBI Taxonomy" id="2493691"/>
    <lineage>
        <taxon>Bacteria</taxon>
        <taxon>Bacillati</taxon>
        <taxon>Bacillota</taxon>
        <taxon>Bacilli</taxon>
        <taxon>Bacillales</taxon>
        <taxon>Staphylococcaceae</taxon>
        <taxon>Salinicoccus</taxon>
    </lineage>
</organism>
<comment type="caution">
    <text evidence="11">The sequence shown here is derived from an EMBL/GenBank/DDBJ whole genome shotgun (WGS) entry which is preliminary data.</text>
</comment>
<keyword evidence="7 9" id="KW-0472">Membrane</keyword>
<dbReference type="GO" id="GO:0004713">
    <property type="term" value="F:protein tyrosine kinase activity"/>
    <property type="evidence" value="ECO:0007669"/>
    <property type="project" value="TreeGrafter"/>
</dbReference>
<dbReference type="PANTHER" id="PTHR32309:SF13">
    <property type="entry name" value="FERRIC ENTEROBACTIN TRANSPORT PROTEIN FEPE"/>
    <property type="match status" value="1"/>
</dbReference>
<feature type="transmembrane region" description="Helical" evidence="9">
    <location>
        <begin position="173"/>
        <end position="192"/>
    </location>
</feature>
<dbReference type="GO" id="GO:0005886">
    <property type="term" value="C:plasma membrane"/>
    <property type="evidence" value="ECO:0007669"/>
    <property type="project" value="UniProtKB-SubCell"/>
</dbReference>
<evidence type="ECO:0000256" key="5">
    <source>
        <dbReference type="ARBA" id="ARBA00022903"/>
    </source>
</evidence>
<evidence type="ECO:0000256" key="8">
    <source>
        <dbReference type="ARBA" id="ARBA00023169"/>
    </source>
</evidence>
<comment type="similarity">
    <text evidence="2">Belongs to the CpsC/CapA family.</text>
</comment>